<dbReference type="GO" id="GO:0005886">
    <property type="term" value="C:plasma membrane"/>
    <property type="evidence" value="ECO:0007669"/>
    <property type="project" value="TreeGrafter"/>
</dbReference>
<dbReference type="InterPro" id="IPR003661">
    <property type="entry name" value="HisK_dim/P_dom"/>
</dbReference>
<sequence length="1040" mass="118171">MKFKHKLYLLVFIVTLFMILVIDDSSIFAEQIDSSRAIDFSNEFHTDEFYTDLDGEWSFFEKKLLTPGEVKEQLINGNGRAVTLPDSFETQTGEVNSFGTYSTTIKIPEEYVGETLAIYIPYQYSAYTLYIDQTEISENGVVGENSASHTAEMAPETGYFIAQSDEVLLTMQVSSFDHIRGGFENSIYLGEASVVAQKFNTKMIVTLFINGSIFIIGLFMVLFAWYRRQEHLFLIFGLFAMLISVRALFSVPFYYTLIFLDMPWLWGTRLEYILTEATSMFYVILLWKWHEKEFSKKIMYGLVAVHVSLIVITLFTQPVFFQTLFFNVFYLTIPTFFYVIYVISKSIRNNNRYAKINLIGMGLIFLAFFNDFAIGQNWYQSFPLMLPAVGAYVMIHVILMSKGFADSVRKTEQQNKQLIDLNASNEDLAVELQKEIKQKDDFLANTSHELRNPLHGIINIAQSILHNRPEQMDEKTQSDLKLQLTIGHHMSRTLEDLLDITRLKEHRIHLQKERLDLQSITNVVVDMLKVLIGKKNIQMEVRIPSDFPGVAADKNRLIQILFNLLHNAVKFTDEGIITIEAEIHEGKAQIHITDQGIGMDKKTLRTIFEAYKQGDSSITAIGGGHGLGLNICRQLVEMHGGKINASSVLGEGSVFTFTLPLAEGSFEESEEKTTITPMDMSEFPIKETPIAMNHAMIKAFIKNTPVSYRPRILAVDDDPVNLQVLTNILSKDQYMVETVTSGKEALKQLEGQEWDLIISDVMMPNMSGYDLTGSIREKFSISELPILLLTARSNQEDVYTGFLSGANDYVTKPVDAVELNVRVQALTNLQASVNERIEMEAAWLQAQIRPHFLFNTLNAIVSLSEIDTSRMTRLLENFTHFLQSSFYLKNVDKVFPLKDELDLVESYLYIEKERFKDRLRINWEVDEVEDVMIPPLTIQTLVENAVNHGVLKRSGGGLITIRILKGDGYTEISVADDGVGMDEEKINEIFNIQPDRKKGIGLVNTEQRLKGLYGKGLHVNSTPGLGTTMIFTVPETSDRT</sequence>
<dbReference type="Pfam" id="PF07695">
    <property type="entry name" value="7TMR-DISM_7TM"/>
    <property type="match status" value="1"/>
</dbReference>
<keyword evidence="6" id="KW-0547">Nucleotide-binding</keyword>
<gene>
    <name evidence="15" type="ORF">SAMN04487943_1017</name>
</gene>
<comment type="similarity">
    <text evidence="2">In the N-terminal section; belongs to the phytochrome family.</text>
</comment>
<dbReference type="InterPro" id="IPR001789">
    <property type="entry name" value="Sig_transdc_resp-reg_receiver"/>
</dbReference>
<feature type="modified residue" description="4-aspartylphosphate" evidence="11">
    <location>
        <position position="760"/>
    </location>
</feature>
<dbReference type="OrthoDB" id="9809348at2"/>
<dbReference type="Gene3D" id="3.40.50.2300">
    <property type="match status" value="1"/>
</dbReference>
<proteinExistence type="inferred from homology"/>
<dbReference type="InterPro" id="IPR011623">
    <property type="entry name" value="7TMR_DISM_rcpt_extracell_dom1"/>
</dbReference>
<dbReference type="Pfam" id="PF00072">
    <property type="entry name" value="Response_reg"/>
    <property type="match status" value="1"/>
</dbReference>
<dbReference type="InterPro" id="IPR036890">
    <property type="entry name" value="HATPase_C_sf"/>
</dbReference>
<keyword evidence="12" id="KW-1133">Transmembrane helix</keyword>
<feature type="domain" description="Histidine kinase" evidence="13">
    <location>
        <begin position="938"/>
        <end position="1037"/>
    </location>
</feature>
<keyword evidence="8" id="KW-0067">ATP-binding</keyword>
<dbReference type="PRINTS" id="PR00344">
    <property type="entry name" value="BCTRLSENSOR"/>
</dbReference>
<dbReference type="CDD" id="cd16922">
    <property type="entry name" value="HATPase_EvgS-ArcB-TorS-like"/>
    <property type="match status" value="1"/>
</dbReference>
<name>A0A1I4GSN1_9BACI</name>
<dbReference type="CDD" id="cd00082">
    <property type="entry name" value="HisKA"/>
    <property type="match status" value="1"/>
</dbReference>
<feature type="transmembrane region" description="Helical" evidence="12">
    <location>
        <begin position="324"/>
        <end position="344"/>
    </location>
</feature>
<dbReference type="GO" id="GO:0009927">
    <property type="term" value="F:histidine phosphotransfer kinase activity"/>
    <property type="evidence" value="ECO:0007669"/>
    <property type="project" value="TreeGrafter"/>
</dbReference>
<keyword evidence="4 11" id="KW-0597">Phosphoprotein</keyword>
<protein>
    <recommendedName>
        <fullName evidence="10">Circadian input-output histidine kinase CikA</fullName>
        <ecNumber evidence="3">2.7.13.3</ecNumber>
    </recommendedName>
</protein>
<dbReference type="Gene3D" id="3.30.565.10">
    <property type="entry name" value="Histidine kinase-like ATPase, C-terminal domain"/>
    <property type="match status" value="2"/>
</dbReference>
<dbReference type="Pfam" id="PF00512">
    <property type="entry name" value="HisKA"/>
    <property type="match status" value="1"/>
</dbReference>
<keyword evidence="7 15" id="KW-0418">Kinase</keyword>
<evidence type="ECO:0000256" key="3">
    <source>
        <dbReference type="ARBA" id="ARBA00012438"/>
    </source>
</evidence>
<feature type="transmembrane region" description="Helical" evidence="12">
    <location>
        <begin position="232"/>
        <end position="258"/>
    </location>
</feature>
<dbReference type="SUPFAM" id="SSF47384">
    <property type="entry name" value="Homodimeric domain of signal transducing histidine kinase"/>
    <property type="match status" value="1"/>
</dbReference>
<dbReference type="InterPro" id="IPR011006">
    <property type="entry name" value="CheY-like_superfamily"/>
</dbReference>
<feature type="domain" description="Response regulatory" evidence="14">
    <location>
        <begin position="711"/>
        <end position="827"/>
    </location>
</feature>
<evidence type="ECO:0000256" key="1">
    <source>
        <dbReference type="ARBA" id="ARBA00000085"/>
    </source>
</evidence>
<accession>A0A1I4GSN1</accession>
<dbReference type="FunFam" id="3.30.565.10:FF:000010">
    <property type="entry name" value="Sensor histidine kinase RcsC"/>
    <property type="match status" value="1"/>
</dbReference>
<evidence type="ECO:0000256" key="5">
    <source>
        <dbReference type="ARBA" id="ARBA00022679"/>
    </source>
</evidence>
<evidence type="ECO:0000259" key="13">
    <source>
        <dbReference type="PROSITE" id="PS50109"/>
    </source>
</evidence>
<evidence type="ECO:0000256" key="8">
    <source>
        <dbReference type="ARBA" id="ARBA00022840"/>
    </source>
</evidence>
<feature type="transmembrane region" description="Helical" evidence="12">
    <location>
        <begin position="299"/>
        <end position="318"/>
    </location>
</feature>
<reference evidence="16" key="1">
    <citation type="submission" date="2016-10" db="EMBL/GenBank/DDBJ databases">
        <authorList>
            <person name="Varghese N."/>
            <person name="Submissions S."/>
        </authorList>
    </citation>
    <scope>NUCLEOTIDE SEQUENCE [LARGE SCALE GENOMIC DNA]</scope>
    <source>
        <strain evidence="16">CGMCC 1.4250</strain>
    </source>
</reference>
<evidence type="ECO:0000256" key="10">
    <source>
        <dbReference type="ARBA" id="ARBA00074306"/>
    </source>
</evidence>
<keyword evidence="12" id="KW-0472">Membrane</keyword>
<dbReference type="InterPro" id="IPR005467">
    <property type="entry name" value="His_kinase_dom"/>
</dbReference>
<dbReference type="Proteomes" id="UP000198565">
    <property type="component" value="Unassembled WGS sequence"/>
</dbReference>
<dbReference type="InterPro" id="IPR004358">
    <property type="entry name" value="Sig_transdc_His_kin-like_C"/>
</dbReference>
<evidence type="ECO:0000256" key="9">
    <source>
        <dbReference type="ARBA" id="ARBA00023012"/>
    </source>
</evidence>
<feature type="transmembrane region" description="Helical" evidence="12">
    <location>
        <begin position="203"/>
        <end position="225"/>
    </location>
</feature>
<dbReference type="SUPFAM" id="SSF52172">
    <property type="entry name" value="CheY-like"/>
    <property type="match status" value="1"/>
</dbReference>
<dbReference type="STRING" id="334253.SAMN04487943_1017"/>
<evidence type="ECO:0000256" key="6">
    <source>
        <dbReference type="ARBA" id="ARBA00022741"/>
    </source>
</evidence>
<evidence type="ECO:0000256" key="2">
    <source>
        <dbReference type="ARBA" id="ARBA00006402"/>
    </source>
</evidence>
<dbReference type="CDD" id="cd17574">
    <property type="entry name" value="REC_OmpR"/>
    <property type="match status" value="1"/>
</dbReference>
<dbReference type="RefSeq" id="WP_091479285.1">
    <property type="nucleotide sequence ID" value="NZ_FOTR01000001.1"/>
</dbReference>
<dbReference type="Pfam" id="PF02518">
    <property type="entry name" value="HATPase_c"/>
    <property type="match status" value="2"/>
</dbReference>
<evidence type="ECO:0000256" key="12">
    <source>
        <dbReference type="SAM" id="Phobius"/>
    </source>
</evidence>
<evidence type="ECO:0000256" key="11">
    <source>
        <dbReference type="PROSITE-ProRule" id="PRU00169"/>
    </source>
</evidence>
<feature type="transmembrane region" description="Helical" evidence="12">
    <location>
        <begin position="270"/>
        <end position="287"/>
    </location>
</feature>
<dbReference type="AlphaFoldDB" id="A0A1I4GSN1"/>
<dbReference type="InterPro" id="IPR036097">
    <property type="entry name" value="HisK_dim/P_sf"/>
</dbReference>
<dbReference type="PROSITE" id="PS50110">
    <property type="entry name" value="RESPONSE_REGULATORY"/>
    <property type="match status" value="1"/>
</dbReference>
<dbReference type="GO" id="GO:0000155">
    <property type="term" value="F:phosphorelay sensor kinase activity"/>
    <property type="evidence" value="ECO:0007669"/>
    <property type="project" value="InterPro"/>
</dbReference>
<comment type="catalytic activity">
    <reaction evidence="1">
        <text>ATP + protein L-histidine = ADP + protein N-phospho-L-histidine.</text>
        <dbReference type="EC" id="2.7.13.3"/>
    </reaction>
</comment>
<keyword evidence="5" id="KW-0808">Transferase</keyword>
<evidence type="ECO:0000313" key="16">
    <source>
        <dbReference type="Proteomes" id="UP000198565"/>
    </source>
</evidence>
<dbReference type="InterPro" id="IPR010559">
    <property type="entry name" value="Sig_transdc_His_kin_internal"/>
</dbReference>
<feature type="transmembrane region" description="Helical" evidence="12">
    <location>
        <begin position="356"/>
        <end position="375"/>
    </location>
</feature>
<evidence type="ECO:0000256" key="4">
    <source>
        <dbReference type="ARBA" id="ARBA00022553"/>
    </source>
</evidence>
<dbReference type="Gene3D" id="1.10.287.130">
    <property type="match status" value="1"/>
</dbReference>
<dbReference type="EMBL" id="FOTR01000001">
    <property type="protein sequence ID" value="SFL33082.1"/>
    <property type="molecule type" value="Genomic_DNA"/>
</dbReference>
<dbReference type="Pfam" id="PF06580">
    <property type="entry name" value="His_kinase"/>
    <property type="match status" value="1"/>
</dbReference>
<dbReference type="GO" id="GO:0005524">
    <property type="term" value="F:ATP binding"/>
    <property type="evidence" value="ECO:0007669"/>
    <property type="project" value="UniProtKB-KW"/>
</dbReference>
<feature type="domain" description="Histidine kinase" evidence="13">
    <location>
        <begin position="445"/>
        <end position="663"/>
    </location>
</feature>
<dbReference type="InterPro" id="IPR003594">
    <property type="entry name" value="HATPase_dom"/>
</dbReference>
<evidence type="ECO:0000313" key="15">
    <source>
        <dbReference type="EMBL" id="SFL33082.1"/>
    </source>
</evidence>
<evidence type="ECO:0000256" key="7">
    <source>
        <dbReference type="ARBA" id="ARBA00022777"/>
    </source>
</evidence>
<dbReference type="SUPFAM" id="SSF55874">
    <property type="entry name" value="ATPase domain of HSP90 chaperone/DNA topoisomerase II/histidine kinase"/>
    <property type="match status" value="2"/>
</dbReference>
<dbReference type="SMART" id="SM00448">
    <property type="entry name" value="REC"/>
    <property type="match status" value="1"/>
</dbReference>
<evidence type="ECO:0000259" key="14">
    <source>
        <dbReference type="PROSITE" id="PS50110"/>
    </source>
</evidence>
<dbReference type="SMART" id="SM00387">
    <property type="entry name" value="HATPase_c"/>
    <property type="match status" value="2"/>
</dbReference>
<dbReference type="PANTHER" id="PTHR43047:SF72">
    <property type="entry name" value="OSMOSENSING HISTIDINE PROTEIN KINASE SLN1"/>
    <property type="match status" value="1"/>
</dbReference>
<keyword evidence="9" id="KW-0902">Two-component regulatory system</keyword>
<dbReference type="PROSITE" id="PS50109">
    <property type="entry name" value="HIS_KIN"/>
    <property type="match status" value="2"/>
</dbReference>
<keyword evidence="12" id="KW-0812">Transmembrane</keyword>
<keyword evidence="16" id="KW-1185">Reference proteome</keyword>
<dbReference type="EC" id="2.7.13.3" evidence="3"/>
<dbReference type="PANTHER" id="PTHR43047">
    <property type="entry name" value="TWO-COMPONENT HISTIDINE PROTEIN KINASE"/>
    <property type="match status" value="1"/>
</dbReference>
<organism evidence="15 16">
    <name type="scientific">Gracilibacillus orientalis</name>
    <dbReference type="NCBI Taxonomy" id="334253"/>
    <lineage>
        <taxon>Bacteria</taxon>
        <taxon>Bacillati</taxon>
        <taxon>Bacillota</taxon>
        <taxon>Bacilli</taxon>
        <taxon>Bacillales</taxon>
        <taxon>Bacillaceae</taxon>
        <taxon>Gracilibacillus</taxon>
    </lineage>
</organism>
<dbReference type="SMART" id="SM00388">
    <property type="entry name" value="HisKA"/>
    <property type="match status" value="1"/>
</dbReference>